<dbReference type="InterPro" id="IPR023210">
    <property type="entry name" value="NADP_OxRdtase_dom"/>
</dbReference>
<reference evidence="2" key="2">
    <citation type="submission" date="2013-10" db="EMBL/GenBank/DDBJ databases">
        <authorList>
            <person name="Aslett M."/>
        </authorList>
    </citation>
    <scope>NUCLEOTIDE SEQUENCE [LARGE SCALE GENOMIC DNA]</scope>
    <source>
        <strain evidence="2">Houghton</strain>
    </source>
</reference>
<dbReference type="InterPro" id="IPR020471">
    <property type="entry name" value="AKR"/>
</dbReference>
<evidence type="ECO:0000313" key="2">
    <source>
        <dbReference type="EMBL" id="CDJ63329.1"/>
    </source>
</evidence>
<dbReference type="VEuPathDB" id="ToxoDB:ENH_00050770"/>
<evidence type="ECO:0000313" key="3">
    <source>
        <dbReference type="Proteomes" id="UP000030754"/>
    </source>
</evidence>
<dbReference type="Proteomes" id="UP000030754">
    <property type="component" value="Unassembled WGS sequence"/>
</dbReference>
<reference evidence="2" key="1">
    <citation type="submission" date="2013-10" db="EMBL/GenBank/DDBJ databases">
        <title>Genomic analysis of the causative agents of coccidiosis in chickens.</title>
        <authorList>
            <person name="Reid A.J."/>
            <person name="Blake D."/>
            <person name="Billington K."/>
            <person name="Browne H."/>
            <person name="Dunn M."/>
            <person name="Hung S."/>
            <person name="Kawahara F."/>
            <person name="Miranda-Saavedra D."/>
            <person name="Mourier T."/>
            <person name="Nagra H."/>
            <person name="Otto T.D."/>
            <person name="Rawlings N."/>
            <person name="Sanchez A."/>
            <person name="Sanders M."/>
            <person name="Subramaniam C."/>
            <person name="Tay Y."/>
            <person name="Dear P."/>
            <person name="Doerig C."/>
            <person name="Gruber A."/>
            <person name="Parkinson J."/>
            <person name="Shirley M."/>
            <person name="Wan K.L."/>
            <person name="Berriman M."/>
            <person name="Tomley F."/>
            <person name="Pain A."/>
        </authorList>
    </citation>
    <scope>NUCLEOTIDE SEQUENCE [LARGE SCALE GENOMIC DNA]</scope>
    <source>
        <strain evidence="2">Houghton</strain>
    </source>
</reference>
<keyword evidence="3" id="KW-1185">Reference proteome</keyword>
<dbReference type="InterPro" id="IPR036812">
    <property type="entry name" value="NAD(P)_OxRdtase_dom_sf"/>
</dbReference>
<protein>
    <submittedName>
        <fullName evidence="2">Aldo/keto reductase family oxidoreductase, putative</fullName>
    </submittedName>
</protein>
<accession>U6MLI9</accession>
<dbReference type="GO" id="GO:0016491">
    <property type="term" value="F:oxidoreductase activity"/>
    <property type="evidence" value="ECO:0007669"/>
    <property type="project" value="InterPro"/>
</dbReference>
<dbReference type="PANTHER" id="PTHR43827">
    <property type="entry name" value="2,5-DIKETO-D-GLUCONIC ACID REDUCTASE"/>
    <property type="match status" value="1"/>
</dbReference>
<dbReference type="OrthoDB" id="416253at2759"/>
<sequence length="313" mass="34950">MGAIQPPNPYILLRAAGAIARTNGCGSGAAADLASEFPVVKMPRIIYGTAWKKESTAELCHMALREGFRGFDTACQPKHYNQRGLGEALSEAFSQMNIKRDELYIQTKFTPVGGQDPNSIPYDPQLPIREQVKKSIQVSLKELGLDYIDAVLLHSPLDTMEETLEAWRGLEAAVDSGYVRVLGISNCYSLSDLQQLHSAAKVKPAIVQNRFYAATGYDAELRAWCRGNQVVYQGFWTLTANPHILRNPVITRIASRLRCSPEQLWFRYLIHRDIVPLAGPKDVNHMEDDMECVKMPLLQSLCDRLDAVLPCSE</sequence>
<dbReference type="Pfam" id="PF00248">
    <property type="entry name" value="Aldo_ket_red"/>
    <property type="match status" value="1"/>
</dbReference>
<name>U6MLI9_9EIME</name>
<organism evidence="2 3">
    <name type="scientific">Eimeria necatrix</name>
    <dbReference type="NCBI Taxonomy" id="51315"/>
    <lineage>
        <taxon>Eukaryota</taxon>
        <taxon>Sar</taxon>
        <taxon>Alveolata</taxon>
        <taxon>Apicomplexa</taxon>
        <taxon>Conoidasida</taxon>
        <taxon>Coccidia</taxon>
        <taxon>Eucoccidiorida</taxon>
        <taxon>Eimeriorina</taxon>
        <taxon>Eimeriidae</taxon>
        <taxon>Eimeria</taxon>
    </lineage>
</organism>
<dbReference type="CDD" id="cd19071">
    <property type="entry name" value="AKR_AKR1-5-like"/>
    <property type="match status" value="1"/>
</dbReference>
<dbReference type="PANTHER" id="PTHR43827:SF8">
    <property type="entry name" value="ALDO_KETO REDUCTASE FAMILY PROTEIN"/>
    <property type="match status" value="1"/>
</dbReference>
<dbReference type="RefSeq" id="XP_013440691.1">
    <property type="nucleotide sequence ID" value="XM_013585237.1"/>
</dbReference>
<dbReference type="GeneID" id="25475224"/>
<evidence type="ECO:0000259" key="1">
    <source>
        <dbReference type="Pfam" id="PF00248"/>
    </source>
</evidence>
<dbReference type="AlphaFoldDB" id="U6MLI9"/>
<dbReference type="PRINTS" id="PR00069">
    <property type="entry name" value="ALDKETRDTASE"/>
</dbReference>
<proteinExistence type="predicted"/>
<gene>
    <name evidence="2" type="ORF">ENH_00050770</name>
</gene>
<feature type="domain" description="NADP-dependent oxidoreductase" evidence="1">
    <location>
        <begin position="50"/>
        <end position="308"/>
    </location>
</feature>
<dbReference type="Gene3D" id="3.20.20.100">
    <property type="entry name" value="NADP-dependent oxidoreductase domain"/>
    <property type="match status" value="1"/>
</dbReference>
<dbReference type="EMBL" id="HG722790">
    <property type="protein sequence ID" value="CDJ63329.1"/>
    <property type="molecule type" value="Genomic_DNA"/>
</dbReference>
<dbReference type="SUPFAM" id="SSF51430">
    <property type="entry name" value="NAD(P)-linked oxidoreductase"/>
    <property type="match status" value="1"/>
</dbReference>